<gene>
    <name evidence="2" type="ORF">SSOG_02086</name>
</gene>
<dbReference type="PROSITE" id="PS51318">
    <property type="entry name" value="TAT"/>
    <property type="match status" value="1"/>
</dbReference>
<name>D9WVJ7_9ACTN</name>
<dbReference type="OrthoDB" id="4303242at2"/>
<dbReference type="AlphaFoldDB" id="D9WVJ7"/>
<reference evidence="2 3" key="1">
    <citation type="submission" date="2009-02" db="EMBL/GenBank/DDBJ databases">
        <title>Annotation of Streptomyces hygroscopicus strain ATCC 53653.</title>
        <authorList>
            <consortium name="The Broad Institute Genome Sequencing Platform"/>
            <consortium name="Broad Institute Microbial Sequencing Center"/>
            <person name="Fischbach M."/>
            <person name="Godfrey P."/>
            <person name="Ward D."/>
            <person name="Young S."/>
            <person name="Zeng Q."/>
            <person name="Koehrsen M."/>
            <person name="Alvarado L."/>
            <person name="Berlin A.M."/>
            <person name="Bochicchio J."/>
            <person name="Borenstein D."/>
            <person name="Chapman S.B."/>
            <person name="Chen Z."/>
            <person name="Engels R."/>
            <person name="Freedman E."/>
            <person name="Gellesch M."/>
            <person name="Goldberg J."/>
            <person name="Griggs A."/>
            <person name="Gujja S."/>
            <person name="Heilman E.R."/>
            <person name="Heiman D.I."/>
            <person name="Hepburn T.A."/>
            <person name="Howarth C."/>
            <person name="Jen D."/>
            <person name="Larson L."/>
            <person name="Lewis B."/>
            <person name="Mehta T."/>
            <person name="Park D."/>
            <person name="Pearson M."/>
            <person name="Richards J."/>
            <person name="Roberts A."/>
            <person name="Saif S."/>
            <person name="Shea T.D."/>
            <person name="Shenoy N."/>
            <person name="Sisk P."/>
            <person name="Stolte C."/>
            <person name="Sykes S.N."/>
            <person name="Thomson T."/>
            <person name="Walk T."/>
            <person name="White J."/>
            <person name="Yandava C."/>
            <person name="Straight P."/>
            <person name="Clardy J."/>
            <person name="Hung D."/>
            <person name="Kolter R."/>
            <person name="Mekalanos J."/>
            <person name="Walker S."/>
            <person name="Walsh C.T."/>
            <person name="Wieland-Brown L.C."/>
            <person name="Haas B."/>
            <person name="Nusbaum C."/>
            <person name="Birren B."/>
        </authorList>
    </citation>
    <scope>NUCLEOTIDE SEQUENCE [LARGE SCALE GENOMIC DNA]</scope>
    <source>
        <strain evidence="2 3">ATCC 53653</strain>
    </source>
</reference>
<dbReference type="InterPro" id="IPR006311">
    <property type="entry name" value="TAT_signal"/>
</dbReference>
<keyword evidence="3" id="KW-1185">Reference proteome</keyword>
<accession>D9WVJ7</accession>
<evidence type="ECO:0000313" key="3">
    <source>
        <dbReference type="Proteomes" id="UP000003963"/>
    </source>
</evidence>
<dbReference type="RefSeq" id="WP_009714195.1">
    <property type="nucleotide sequence ID" value="NZ_GG657754.1"/>
</dbReference>
<sequence length="171" mass="18146">MTSTTNRAERGPRRRGLRRTLFGAALAFGLAALTPLTAEAAPAQSASYGSLPGEGRYPEQTACSGRYTQPKVPGGATKTAVYQGRTITLRYFSSSGCGSFARIENAPQGCAAHSNRIDGSNLVWVLETVAPGTGYAATKVINNRDGRQSRAVLICDNQTLASTAWYEARRG</sequence>
<evidence type="ECO:0000256" key="1">
    <source>
        <dbReference type="SAM" id="SignalP"/>
    </source>
</evidence>
<protein>
    <recommendedName>
        <fullName evidence="4">Secreted protein</fullName>
    </recommendedName>
</protein>
<dbReference type="EMBL" id="GG657754">
    <property type="protein sequence ID" value="EFL22374.1"/>
    <property type="molecule type" value="Genomic_DNA"/>
</dbReference>
<proteinExistence type="predicted"/>
<dbReference type="Proteomes" id="UP000003963">
    <property type="component" value="Unassembled WGS sequence"/>
</dbReference>
<evidence type="ECO:0000313" key="2">
    <source>
        <dbReference type="EMBL" id="EFL22374.1"/>
    </source>
</evidence>
<dbReference type="HOGENOM" id="CLU_112927_0_0_11"/>
<keyword evidence="1" id="KW-0732">Signal</keyword>
<feature type="signal peptide" evidence="1">
    <location>
        <begin position="1"/>
        <end position="40"/>
    </location>
</feature>
<organism evidence="2 3">
    <name type="scientific">Streptomyces himastatinicus ATCC 53653</name>
    <dbReference type="NCBI Taxonomy" id="457427"/>
    <lineage>
        <taxon>Bacteria</taxon>
        <taxon>Bacillati</taxon>
        <taxon>Actinomycetota</taxon>
        <taxon>Actinomycetes</taxon>
        <taxon>Kitasatosporales</taxon>
        <taxon>Streptomycetaceae</taxon>
        <taxon>Streptomyces</taxon>
        <taxon>Streptomyces violaceusniger group</taxon>
    </lineage>
</organism>
<feature type="chain" id="PRO_5003131571" description="Secreted protein" evidence="1">
    <location>
        <begin position="41"/>
        <end position="171"/>
    </location>
</feature>
<evidence type="ECO:0008006" key="4">
    <source>
        <dbReference type="Google" id="ProtNLM"/>
    </source>
</evidence>